<gene>
    <name evidence="2" type="ORF">FOZ62_002459</name>
</gene>
<proteinExistence type="predicted"/>
<dbReference type="AlphaFoldDB" id="A0A7J6TQS0"/>
<dbReference type="EMBL" id="JABANM010005955">
    <property type="protein sequence ID" value="KAF4746720.1"/>
    <property type="molecule type" value="Genomic_DNA"/>
</dbReference>
<reference evidence="2 3" key="1">
    <citation type="submission" date="2020-04" db="EMBL/GenBank/DDBJ databases">
        <title>Perkinsus olseni comparative genomics.</title>
        <authorList>
            <person name="Bogema D.R."/>
        </authorList>
    </citation>
    <scope>NUCLEOTIDE SEQUENCE [LARGE SCALE GENOMIC DNA]</scope>
    <source>
        <strain evidence="2">ATCC PRA-205</strain>
    </source>
</reference>
<name>A0A7J6TQS0_PEROL</name>
<organism evidence="2 3">
    <name type="scientific">Perkinsus olseni</name>
    <name type="common">Perkinsus atlanticus</name>
    <dbReference type="NCBI Taxonomy" id="32597"/>
    <lineage>
        <taxon>Eukaryota</taxon>
        <taxon>Sar</taxon>
        <taxon>Alveolata</taxon>
        <taxon>Perkinsozoa</taxon>
        <taxon>Perkinsea</taxon>
        <taxon>Perkinsida</taxon>
        <taxon>Perkinsidae</taxon>
        <taxon>Perkinsus</taxon>
    </lineage>
</organism>
<dbReference type="InterPro" id="IPR013584">
    <property type="entry name" value="RAP"/>
</dbReference>
<evidence type="ECO:0000313" key="2">
    <source>
        <dbReference type="EMBL" id="KAF4746720.1"/>
    </source>
</evidence>
<dbReference type="Proteomes" id="UP000574390">
    <property type="component" value="Unassembled WGS sequence"/>
</dbReference>
<evidence type="ECO:0000259" key="1">
    <source>
        <dbReference type="SMART" id="SM00952"/>
    </source>
</evidence>
<comment type="caution">
    <text evidence="2">The sequence shown here is derived from an EMBL/GenBank/DDBJ whole genome shotgun (WGS) entry which is preliminary data.</text>
</comment>
<evidence type="ECO:0000313" key="3">
    <source>
        <dbReference type="Proteomes" id="UP000574390"/>
    </source>
</evidence>
<feature type="domain" description="RAP" evidence="1">
    <location>
        <begin position="158"/>
        <end position="208"/>
    </location>
</feature>
<dbReference type="Pfam" id="PF08373">
    <property type="entry name" value="RAP"/>
    <property type="match status" value="1"/>
</dbReference>
<sequence length="233" mass="26429">MTTNDWIRAFQIHLCAAVEGPPAVRKYLTQNADVKAFFADNTSFVWYAAQERDRTNFLHSDTSLQLSEAVAALGWPLTLGNQLGEVYHLDMMTSPTSSLSHDPSTMLDTSLNYEQAGKRAAIVCIKEEDELRWYTPITRGADYHHQSSADDHHNIANVRLGHTRVMVGNSLTKVRHLHSLGWKVIPVWLSEWSELQSVEERRRYLVERAQEAYAVGPATTDVFTSPIRQFNEA</sequence>
<accession>A0A7J6TQS0</accession>
<protein>
    <recommendedName>
        <fullName evidence="1">RAP domain-containing protein</fullName>
    </recommendedName>
</protein>
<dbReference type="SMART" id="SM00952">
    <property type="entry name" value="RAP"/>
    <property type="match status" value="1"/>
</dbReference>